<comment type="caution">
    <text evidence="10">The sequence shown here is derived from an EMBL/GenBank/DDBJ whole genome shotgun (WGS) entry which is preliminary data.</text>
</comment>
<dbReference type="InterPro" id="IPR013734">
    <property type="entry name" value="TF_Nrm1/Whi5"/>
</dbReference>
<dbReference type="Pfam" id="PF08528">
    <property type="entry name" value="Whi5"/>
    <property type="match status" value="1"/>
</dbReference>
<feature type="compositionally biased region" description="Polar residues" evidence="9">
    <location>
        <begin position="104"/>
        <end position="134"/>
    </location>
</feature>
<evidence type="ECO:0000256" key="6">
    <source>
        <dbReference type="ARBA" id="ARBA00023015"/>
    </source>
</evidence>
<gene>
    <name evidence="10" type="ORF">FRX48_08234</name>
</gene>
<organism evidence="10 11">
    <name type="scientific">Lasallia pustulata</name>
    <dbReference type="NCBI Taxonomy" id="136370"/>
    <lineage>
        <taxon>Eukaryota</taxon>
        <taxon>Fungi</taxon>
        <taxon>Dikarya</taxon>
        <taxon>Ascomycota</taxon>
        <taxon>Pezizomycotina</taxon>
        <taxon>Lecanoromycetes</taxon>
        <taxon>OSLEUM clade</taxon>
        <taxon>Umbilicariomycetidae</taxon>
        <taxon>Umbilicariales</taxon>
        <taxon>Umbilicariaceae</taxon>
        <taxon>Lasallia</taxon>
    </lineage>
</organism>
<evidence type="ECO:0000256" key="2">
    <source>
        <dbReference type="ARBA" id="ARBA00004496"/>
    </source>
</evidence>
<feature type="compositionally biased region" description="Low complexity" evidence="9">
    <location>
        <begin position="145"/>
        <end position="157"/>
    </location>
</feature>
<evidence type="ECO:0000313" key="10">
    <source>
        <dbReference type="EMBL" id="KAA6407883.1"/>
    </source>
</evidence>
<keyword evidence="4" id="KW-0963">Cytoplasm</keyword>
<keyword evidence="7" id="KW-0804">Transcription</keyword>
<accession>A0A5M8PFK1</accession>
<feature type="region of interest" description="Disordered" evidence="9">
    <location>
        <begin position="191"/>
        <end position="220"/>
    </location>
</feature>
<evidence type="ECO:0000256" key="1">
    <source>
        <dbReference type="ARBA" id="ARBA00004123"/>
    </source>
</evidence>
<keyword evidence="8" id="KW-0539">Nucleus</keyword>
<evidence type="ECO:0000256" key="4">
    <source>
        <dbReference type="ARBA" id="ARBA00022490"/>
    </source>
</evidence>
<evidence type="ECO:0000313" key="11">
    <source>
        <dbReference type="Proteomes" id="UP000324767"/>
    </source>
</evidence>
<evidence type="ECO:0000256" key="7">
    <source>
        <dbReference type="ARBA" id="ARBA00023163"/>
    </source>
</evidence>
<feature type="region of interest" description="Disordered" evidence="9">
    <location>
        <begin position="268"/>
        <end position="314"/>
    </location>
</feature>
<feature type="compositionally biased region" description="Low complexity" evidence="9">
    <location>
        <begin position="28"/>
        <end position="40"/>
    </location>
</feature>
<protein>
    <submittedName>
        <fullName evidence="10">Uncharacterized protein</fullName>
    </submittedName>
</protein>
<dbReference type="Proteomes" id="UP000324767">
    <property type="component" value="Unassembled WGS sequence"/>
</dbReference>
<evidence type="ECO:0000256" key="5">
    <source>
        <dbReference type="ARBA" id="ARBA00022491"/>
    </source>
</evidence>
<evidence type="ECO:0000256" key="3">
    <source>
        <dbReference type="ARBA" id="ARBA00006922"/>
    </source>
</evidence>
<comment type="subcellular location">
    <subcellularLocation>
        <location evidence="2">Cytoplasm</location>
    </subcellularLocation>
    <subcellularLocation>
        <location evidence="1">Nucleus</location>
    </subcellularLocation>
</comment>
<dbReference type="OrthoDB" id="5345625at2759"/>
<dbReference type="EMBL" id="VXIT01000015">
    <property type="protein sequence ID" value="KAA6407883.1"/>
    <property type="molecule type" value="Genomic_DNA"/>
</dbReference>
<evidence type="ECO:0000256" key="9">
    <source>
        <dbReference type="SAM" id="MobiDB-lite"/>
    </source>
</evidence>
<reference evidence="10 11" key="1">
    <citation type="submission" date="2019-09" db="EMBL/GenBank/DDBJ databases">
        <title>The hologenome of the rock-dwelling lichen Lasallia pustulata.</title>
        <authorList>
            <person name="Greshake Tzovaras B."/>
            <person name="Segers F."/>
            <person name="Bicker A."/>
            <person name="Dal Grande F."/>
            <person name="Otte J."/>
            <person name="Hankeln T."/>
            <person name="Schmitt I."/>
            <person name="Ebersberger I."/>
        </authorList>
    </citation>
    <scope>NUCLEOTIDE SEQUENCE [LARGE SCALE GENOMIC DNA]</scope>
    <source>
        <strain evidence="10">A1-1</strain>
    </source>
</reference>
<evidence type="ECO:0000256" key="8">
    <source>
        <dbReference type="ARBA" id="ARBA00023242"/>
    </source>
</evidence>
<keyword evidence="6" id="KW-0805">Transcription regulation</keyword>
<dbReference type="AlphaFoldDB" id="A0A5M8PFK1"/>
<sequence length="328" mass="35631">MAETPTTPTRRVLVDVPVNTPSRLYALSASSGKSSRRPSATKQQWNAIHGKQPVANATKPPAGQKRGIQEVEEPESPPNQHRTFASRQDMPLETTMYIDEEPNTARTPPSQMDDTNQNAFGSTSQQSFKTSMSSLIDFDPEDDTQTSQQTAATELTQPTRSAARLHAETLRLRLRVAMFKVQTNQTSIPMSRLQISPGSTGGRSSATVGPQGNVAEQRSNQAALPRLLPAPVLRPTAYSARHITQTRVPSSPPDSPEVSPKAVVQEEVFRTPALPRHKRLASPLQMSSPPDSEALEGGRREDEDDSVTSSVVKGRAANGLLGLMRLGR</sequence>
<dbReference type="GO" id="GO:0005737">
    <property type="term" value="C:cytoplasm"/>
    <property type="evidence" value="ECO:0007669"/>
    <property type="project" value="UniProtKB-SubCell"/>
</dbReference>
<comment type="similarity">
    <text evidence="3">Belongs to the WHI5/NRM1 family.</text>
</comment>
<name>A0A5M8PFK1_9LECA</name>
<proteinExistence type="inferred from homology"/>
<keyword evidence="5" id="KW-0678">Repressor</keyword>
<feature type="region of interest" description="Disordered" evidence="9">
    <location>
        <begin position="27"/>
        <end position="162"/>
    </location>
</feature>
<dbReference type="GO" id="GO:0005634">
    <property type="term" value="C:nucleus"/>
    <property type="evidence" value="ECO:0007669"/>
    <property type="project" value="UniProtKB-SubCell"/>
</dbReference>